<evidence type="ECO:0000313" key="4">
    <source>
        <dbReference type="EMBL" id="PRD68793.1"/>
    </source>
</evidence>
<dbReference type="SUPFAM" id="SSF56281">
    <property type="entry name" value="Metallo-hydrolase/oxidoreductase"/>
    <property type="match status" value="1"/>
</dbReference>
<organism evidence="4 5">
    <name type="scientific">Malikia spinosa</name>
    <dbReference type="NCBI Taxonomy" id="86180"/>
    <lineage>
        <taxon>Bacteria</taxon>
        <taxon>Pseudomonadati</taxon>
        <taxon>Pseudomonadota</taxon>
        <taxon>Betaproteobacteria</taxon>
        <taxon>Burkholderiales</taxon>
        <taxon>Comamonadaceae</taxon>
        <taxon>Malikia</taxon>
    </lineage>
</organism>
<evidence type="ECO:0000256" key="1">
    <source>
        <dbReference type="ARBA" id="ARBA00022801"/>
    </source>
</evidence>
<name>A0A2S9KEC6_9BURK</name>
<keyword evidence="5" id="KW-1185">Reference proteome</keyword>
<dbReference type="InterPro" id="IPR011108">
    <property type="entry name" value="RMMBL"/>
</dbReference>
<dbReference type="Pfam" id="PF10996">
    <property type="entry name" value="Beta-Casp"/>
    <property type="match status" value="1"/>
</dbReference>
<dbReference type="Proteomes" id="UP000238326">
    <property type="component" value="Unassembled WGS sequence"/>
</dbReference>
<gene>
    <name evidence="4" type="ORF">C6P61_09855</name>
</gene>
<dbReference type="SMART" id="SM00849">
    <property type="entry name" value="Lactamase_B"/>
    <property type="match status" value="1"/>
</dbReference>
<sequence length="454" mass="49134">MSVQISFLGGAGTVTGSKFLIQHQDQRLLVDCGLFQGYKQLRLRNWMPPPVAPGQIDAVVLTHAHLDHSGYLPLLVREGFQGRVWCTPGTRDLCQILLPDSGHIQEEDAAYANRHGFSKHHPALPLYTVADAKACLERLQTVPPFHAFEPLPGWQARLQPAGHIIGAASLLIEVGGKRLLFSGDLGRSDDLLMLPPEAPPGADAVIIESTYGDRKHPPQDLLDELAPALARVAARGGTAVVPVFAVGRAQALLHAIALLKQQHRLPRGLPVYLDSPMAIHSTEVFAHHPGEHRLDAGQVHDMAHAATMVRTPDESKAIAALHGPKIVLAASGMATGGRVLHHLVQYLGDHRHMVLLTGYQAPGTRGAALVNGSATLRIHGQDLPVRAEVVQLQTASAHADAPQLMTWLRAVPGRPHRAFVVHGDLEASDALRQRIERELHWQAVVPEHGSSWAV</sequence>
<dbReference type="InterPro" id="IPR050698">
    <property type="entry name" value="MBL"/>
</dbReference>
<dbReference type="PANTHER" id="PTHR11203">
    <property type="entry name" value="CLEAVAGE AND POLYADENYLATION SPECIFICITY FACTOR FAMILY MEMBER"/>
    <property type="match status" value="1"/>
</dbReference>
<evidence type="ECO:0000313" key="5">
    <source>
        <dbReference type="Proteomes" id="UP000238326"/>
    </source>
</evidence>
<proteinExistence type="predicted"/>
<protein>
    <submittedName>
        <fullName evidence="4">MBL fold metallo-hydrolase</fullName>
    </submittedName>
</protein>
<dbReference type="Pfam" id="PF07521">
    <property type="entry name" value="RMMBL"/>
    <property type="match status" value="1"/>
</dbReference>
<dbReference type="InterPro" id="IPR001279">
    <property type="entry name" value="Metallo-B-lactamas"/>
</dbReference>
<feature type="domain" description="Beta-Casp" evidence="3">
    <location>
        <begin position="249"/>
        <end position="369"/>
    </location>
</feature>
<dbReference type="Gene3D" id="3.40.50.10890">
    <property type="match status" value="1"/>
</dbReference>
<dbReference type="SMART" id="SM01027">
    <property type="entry name" value="Beta-Casp"/>
    <property type="match status" value="1"/>
</dbReference>
<dbReference type="RefSeq" id="WP_105729753.1">
    <property type="nucleotide sequence ID" value="NZ_PVLR01000024.1"/>
</dbReference>
<keyword evidence="1 4" id="KW-0378">Hydrolase</keyword>
<dbReference type="AlphaFoldDB" id="A0A2S9KEC6"/>
<dbReference type="PANTHER" id="PTHR11203:SF37">
    <property type="entry name" value="INTEGRATOR COMPLEX SUBUNIT 11"/>
    <property type="match status" value="1"/>
</dbReference>
<dbReference type="OrthoDB" id="9803916at2"/>
<dbReference type="EMBL" id="PVLR01000024">
    <property type="protein sequence ID" value="PRD68793.1"/>
    <property type="molecule type" value="Genomic_DNA"/>
</dbReference>
<accession>A0A2S9KEC6</accession>
<evidence type="ECO:0000259" key="2">
    <source>
        <dbReference type="SMART" id="SM00849"/>
    </source>
</evidence>
<dbReference type="Gene3D" id="3.60.15.10">
    <property type="entry name" value="Ribonuclease Z/Hydroxyacylglutathione hydrolase-like"/>
    <property type="match status" value="1"/>
</dbReference>
<dbReference type="GO" id="GO:0016787">
    <property type="term" value="F:hydrolase activity"/>
    <property type="evidence" value="ECO:0007669"/>
    <property type="project" value="UniProtKB-KW"/>
</dbReference>
<comment type="caution">
    <text evidence="4">The sequence shown here is derived from an EMBL/GenBank/DDBJ whole genome shotgun (WGS) entry which is preliminary data.</text>
</comment>
<dbReference type="GO" id="GO:0004521">
    <property type="term" value="F:RNA endonuclease activity"/>
    <property type="evidence" value="ECO:0007669"/>
    <property type="project" value="TreeGrafter"/>
</dbReference>
<evidence type="ECO:0000259" key="3">
    <source>
        <dbReference type="SMART" id="SM01027"/>
    </source>
</evidence>
<dbReference type="InterPro" id="IPR036866">
    <property type="entry name" value="RibonucZ/Hydroxyglut_hydro"/>
</dbReference>
<dbReference type="Pfam" id="PF00753">
    <property type="entry name" value="Lactamase_B"/>
    <property type="match status" value="1"/>
</dbReference>
<dbReference type="CDD" id="cd16295">
    <property type="entry name" value="TTHA0252-CPSF-like_MBL-fold"/>
    <property type="match status" value="1"/>
</dbReference>
<reference evidence="4 5" key="1">
    <citation type="submission" date="2018-03" db="EMBL/GenBank/DDBJ databases">
        <title>Comparative genomics illustrates the genes involved in a hyperalkaliphilic mechanisms of Serpentinomonas isolated from highly-alkaline calcium-rich serpentinized springs.</title>
        <authorList>
            <person name="Suzuki S."/>
            <person name="Ishii S."/>
            <person name="Walworth N."/>
            <person name="Bird L."/>
            <person name="Kuenen J.G."/>
            <person name="Nealson K.H."/>
        </authorList>
    </citation>
    <scope>NUCLEOTIDE SEQUENCE [LARGE SCALE GENOMIC DNA]</scope>
    <source>
        <strain evidence="4 5">83</strain>
    </source>
</reference>
<feature type="domain" description="Metallo-beta-lactamase" evidence="2">
    <location>
        <begin position="15"/>
        <end position="229"/>
    </location>
</feature>
<dbReference type="InterPro" id="IPR022712">
    <property type="entry name" value="Beta_Casp"/>
</dbReference>